<evidence type="ECO:0000256" key="2">
    <source>
        <dbReference type="ARBA" id="ARBA00023125"/>
    </source>
</evidence>
<dbReference type="PRINTS" id="PR00033">
    <property type="entry name" value="HTHASNC"/>
</dbReference>
<keyword evidence="2" id="KW-0238">DNA-binding</keyword>
<dbReference type="Gene3D" id="1.10.10.10">
    <property type="entry name" value="Winged helix-like DNA-binding domain superfamily/Winged helix DNA-binding domain"/>
    <property type="match status" value="1"/>
</dbReference>
<dbReference type="InterPro" id="IPR000485">
    <property type="entry name" value="AsnC-type_HTH_dom"/>
</dbReference>
<dbReference type="Gene3D" id="3.30.70.920">
    <property type="match status" value="1"/>
</dbReference>
<feature type="domain" description="HTH asnC-type" evidence="4">
    <location>
        <begin position="1"/>
        <end position="62"/>
    </location>
</feature>
<organism evidence="5 6">
    <name type="scientific">Aliibacillus thermotolerans</name>
    <dbReference type="NCBI Taxonomy" id="1834418"/>
    <lineage>
        <taxon>Bacteria</taxon>
        <taxon>Bacillati</taxon>
        <taxon>Bacillota</taxon>
        <taxon>Bacilli</taxon>
        <taxon>Bacillales</taxon>
        <taxon>Bacillaceae</taxon>
        <taxon>Aliibacillus</taxon>
    </lineage>
</organism>
<reference evidence="6" key="1">
    <citation type="journal article" date="2019" name="Int. J. Syst. Evol. Microbiol.">
        <title>The Global Catalogue of Microorganisms (GCM) 10K type strain sequencing project: providing services to taxonomists for standard genome sequencing and annotation.</title>
        <authorList>
            <consortium name="The Broad Institute Genomics Platform"/>
            <consortium name="The Broad Institute Genome Sequencing Center for Infectious Disease"/>
            <person name="Wu L."/>
            <person name="Ma J."/>
        </authorList>
    </citation>
    <scope>NUCLEOTIDE SEQUENCE [LARGE SCALE GENOMIC DNA]</scope>
    <source>
        <strain evidence="6">CGMCC 1.15790</strain>
    </source>
</reference>
<dbReference type="EMBL" id="JBHSPF010000025">
    <property type="protein sequence ID" value="MFC5628682.1"/>
    <property type="molecule type" value="Genomic_DNA"/>
</dbReference>
<dbReference type="InterPro" id="IPR036388">
    <property type="entry name" value="WH-like_DNA-bd_sf"/>
</dbReference>
<name>A0ABW0U7D1_9BACI</name>
<dbReference type="InterPro" id="IPR019888">
    <property type="entry name" value="Tscrpt_reg_AsnC-like"/>
</dbReference>
<protein>
    <submittedName>
        <fullName evidence="5">Lrp/AsnC family transcriptional regulator</fullName>
    </submittedName>
</protein>
<dbReference type="PANTHER" id="PTHR30154:SF53">
    <property type="entry name" value="HTH-TYPE TRANSCRIPTIONAL REGULATOR LRPC"/>
    <property type="match status" value="1"/>
</dbReference>
<evidence type="ECO:0000256" key="3">
    <source>
        <dbReference type="ARBA" id="ARBA00023163"/>
    </source>
</evidence>
<keyword evidence="6" id="KW-1185">Reference proteome</keyword>
<comment type="caution">
    <text evidence="5">The sequence shown here is derived from an EMBL/GenBank/DDBJ whole genome shotgun (WGS) entry which is preliminary data.</text>
</comment>
<dbReference type="Pfam" id="PF13412">
    <property type="entry name" value="HTH_24"/>
    <property type="match status" value="1"/>
</dbReference>
<sequence length="148" mass="16709">MDQTDIELIKALQEDGRMTLSDLSKRLNLSRPSVSERMNKLKDQGVIEGFSARISYPKIGKHVTVFIQVSDLNVPYTTFEKYAQENPDIIECHRITGAISYMLKAVLKDMQHLEALIDELVPYGTLNTSVVVKSPVPHKHVTPVETDE</sequence>
<dbReference type="InterPro" id="IPR011008">
    <property type="entry name" value="Dimeric_a/b-barrel"/>
</dbReference>
<keyword evidence="1" id="KW-0805">Transcription regulation</keyword>
<dbReference type="Proteomes" id="UP001596143">
    <property type="component" value="Unassembled WGS sequence"/>
</dbReference>
<dbReference type="SMART" id="SM00344">
    <property type="entry name" value="HTH_ASNC"/>
    <property type="match status" value="1"/>
</dbReference>
<dbReference type="InterPro" id="IPR036390">
    <property type="entry name" value="WH_DNA-bd_sf"/>
</dbReference>
<dbReference type="PROSITE" id="PS50956">
    <property type="entry name" value="HTH_ASNC_2"/>
    <property type="match status" value="1"/>
</dbReference>
<gene>
    <name evidence="5" type="ORF">ACFPTR_07200</name>
</gene>
<dbReference type="CDD" id="cd00090">
    <property type="entry name" value="HTH_ARSR"/>
    <property type="match status" value="1"/>
</dbReference>
<dbReference type="InterPro" id="IPR019887">
    <property type="entry name" value="Tscrpt_reg_AsnC/Lrp_C"/>
</dbReference>
<proteinExistence type="predicted"/>
<dbReference type="Pfam" id="PF01037">
    <property type="entry name" value="AsnC_trans_reg"/>
    <property type="match status" value="1"/>
</dbReference>
<evidence type="ECO:0000259" key="4">
    <source>
        <dbReference type="PROSITE" id="PS50956"/>
    </source>
</evidence>
<dbReference type="InterPro" id="IPR011991">
    <property type="entry name" value="ArsR-like_HTH"/>
</dbReference>
<accession>A0ABW0U7D1</accession>
<evidence type="ECO:0000256" key="1">
    <source>
        <dbReference type="ARBA" id="ARBA00023015"/>
    </source>
</evidence>
<dbReference type="RefSeq" id="WP_270896064.1">
    <property type="nucleotide sequence ID" value="NZ_JBHSPF010000025.1"/>
</dbReference>
<evidence type="ECO:0000313" key="5">
    <source>
        <dbReference type="EMBL" id="MFC5628682.1"/>
    </source>
</evidence>
<dbReference type="SUPFAM" id="SSF54909">
    <property type="entry name" value="Dimeric alpha+beta barrel"/>
    <property type="match status" value="1"/>
</dbReference>
<dbReference type="SUPFAM" id="SSF46785">
    <property type="entry name" value="Winged helix' DNA-binding domain"/>
    <property type="match status" value="1"/>
</dbReference>
<evidence type="ECO:0000313" key="6">
    <source>
        <dbReference type="Proteomes" id="UP001596143"/>
    </source>
</evidence>
<dbReference type="PANTHER" id="PTHR30154">
    <property type="entry name" value="LEUCINE-RESPONSIVE REGULATORY PROTEIN"/>
    <property type="match status" value="1"/>
</dbReference>
<keyword evidence="3" id="KW-0804">Transcription</keyword>